<proteinExistence type="predicted"/>
<dbReference type="EMBL" id="LAZR01035405">
    <property type="protein sequence ID" value="KKL27593.1"/>
    <property type="molecule type" value="Genomic_DNA"/>
</dbReference>
<comment type="caution">
    <text evidence="1">The sequence shown here is derived from an EMBL/GenBank/DDBJ whole genome shotgun (WGS) entry which is preliminary data.</text>
</comment>
<feature type="non-terminal residue" evidence="1">
    <location>
        <position position="541"/>
    </location>
</feature>
<evidence type="ECO:0000313" key="1">
    <source>
        <dbReference type="EMBL" id="KKL27593.1"/>
    </source>
</evidence>
<protein>
    <submittedName>
        <fullName evidence="1">Uncharacterized protein</fullName>
    </submittedName>
</protein>
<accession>A0A0F9EUU8</accession>
<dbReference type="AlphaFoldDB" id="A0A0F9EUU8"/>
<feature type="non-terminal residue" evidence="1">
    <location>
        <position position="1"/>
    </location>
</feature>
<gene>
    <name evidence="1" type="ORF">LCGC14_2383600</name>
</gene>
<organism evidence="1">
    <name type="scientific">marine sediment metagenome</name>
    <dbReference type="NCBI Taxonomy" id="412755"/>
    <lineage>
        <taxon>unclassified sequences</taxon>
        <taxon>metagenomes</taxon>
        <taxon>ecological metagenomes</taxon>
    </lineage>
</organism>
<name>A0A0F9EUU8_9ZZZZ</name>
<sequence>LSPVEKQVGYHCVAFTPDASPFYVQFRNLGSNADKDVQIDNVSIIDNLALEIDSPYTEAQLYQIMGAQSNDLKYLFRSGVAPYKLERRTLTTWSLVRVAWEDGPYILQNSSATTLTPAATSGVAVTVTASSIIGINGGRGFLSTDVGRLVRIDNGAEWGWGIIVIFTNTTSVDVHVKKDFAATTATADWRLGAWSDTTGWPKTGGFFEQRLYVASTDDQSQTLWASQTGDFENLKPDNDNNTVEDDDALDFTLSADSVSEIRWLSAGEDTLAIGTAGGEWVPSASGIVITPLDITIRRQTTHGSALVEPLRVDHVVLFVQKAKRKIREFVFNFEFDSFLAPDMTRLAQHITTPSIVEMAFQQEPDSLVWVVRSDGVLPTLTFRRDEDVVGWSRQIVGGSFSGAAAVVDSVASIVGTDDSSQVQNSGDRDEVWIIAKRTINGATKRYVEFFEGYFDDLLHAQEDAYYADSIITYDDISTDTISGFSHLEGETVKVWGDGAILPNVVVSGGQVTLSTSVKVAQIGLAYTHRLKTLKIEGGSPI</sequence>
<reference evidence="1" key="1">
    <citation type="journal article" date="2015" name="Nature">
        <title>Complex archaea that bridge the gap between prokaryotes and eukaryotes.</title>
        <authorList>
            <person name="Spang A."/>
            <person name="Saw J.H."/>
            <person name="Jorgensen S.L."/>
            <person name="Zaremba-Niedzwiedzka K."/>
            <person name="Martijn J."/>
            <person name="Lind A.E."/>
            <person name="van Eijk R."/>
            <person name="Schleper C."/>
            <person name="Guy L."/>
            <person name="Ettema T.J."/>
        </authorList>
    </citation>
    <scope>NUCLEOTIDE SEQUENCE</scope>
</reference>